<dbReference type="InterPro" id="IPR015943">
    <property type="entry name" value="WD40/YVTN_repeat-like_dom_sf"/>
</dbReference>
<keyword evidence="2" id="KW-1185">Reference proteome</keyword>
<dbReference type="Proteomes" id="UP000079169">
    <property type="component" value="Unplaced"/>
</dbReference>
<dbReference type="KEGG" id="dci:103509626"/>
<dbReference type="PANTHER" id="PTHR15922:SF2">
    <property type="entry name" value="NBAS SUBUNIT OF NRZ TETHERING COMPLEX"/>
    <property type="match status" value="1"/>
</dbReference>
<dbReference type="GO" id="GO:0006890">
    <property type="term" value="P:retrograde vesicle-mediated transport, Golgi to endoplasmic reticulum"/>
    <property type="evidence" value="ECO:0007669"/>
    <property type="project" value="TreeGrafter"/>
</dbReference>
<protein>
    <submittedName>
        <fullName evidence="3">Neuroblastoma-amplified sequence-like</fullName>
    </submittedName>
</protein>
<evidence type="ECO:0000313" key="3">
    <source>
        <dbReference type="RefSeq" id="XP_026679714.1"/>
    </source>
</evidence>
<dbReference type="Pfam" id="PF15492">
    <property type="entry name" value="Nbas_N"/>
    <property type="match status" value="1"/>
</dbReference>
<evidence type="ECO:0000259" key="1">
    <source>
        <dbReference type="Pfam" id="PF15492"/>
    </source>
</evidence>
<proteinExistence type="predicted"/>
<dbReference type="InterPro" id="IPR036322">
    <property type="entry name" value="WD40_repeat_dom_sf"/>
</dbReference>
<dbReference type="SUPFAM" id="SSF50978">
    <property type="entry name" value="WD40 repeat-like"/>
    <property type="match status" value="1"/>
</dbReference>
<accession>A0A3Q0ITY5</accession>
<sequence>MEGENSDEKLKKILYEMLVLLLFKKEPELLRCLSSSKIEYPFPVINKPNTFKSPSKTTEDETVSIQNKLFNWKIAIANQGKLIAILQENNLEIRSSRDNFATPFCKISVDKDVSPELRKIAWSPDSNMIAVCYSTGNISAFNIRGVNIFNIICREDNATPISLFFMDIRTKSTQSSYELIVLYKSGLLKSYKVASDVYQEFHRFQFPAPYPVTDINFHPAHKVFYISYAVNYTGQDPTCGNMGLSVWRMLTDHPYYKLSIPDKIPNTSVSYFKYITSLFSKTRDNYIYRMKVSPLGSKLACVHTCGSVSIWSLPALIFIKKHLLANPPYDINWWDEEHLAVCSHDKYLTIHHYDTFVNYLGDKGEQLEGVVTLPSPRQENCLLTLEHNFEFIKRGGEDDSVLEEFHYEGGLAWKLYLALKTASLSMFDMGSAPKKKKNRVVNSSYRLLAVQSITPEELLTRKINKEEYEEALSLAKTYGMDADRVYQRQWRYTPVSSYSIQNYLNKITKRLWVLHECCERVPESLKAAKELIEFGLQATNINAVINQDTSLSMEANDYDGPDGKENIETTLNQLSNTKLTPEQIELIQMRKQLLHLSDKLFTYQDYCTEGRGGCSHFFFFFCVADEAYEKDKYDKFRLQSGVRSAIEYARESNARAVEYILTFHGEQVLPYWLHFLDNFPEICDPKVYKDLLPECSSDGTPHTWEQKNLRDKDWCELKWGSYIEDIDITEPPILEYTKEIIMNWYEKRVKAVVERSGLVEVGIELVKIALDKNIGGLDALHCDLLTLESIVFSYEDELSYMTLEQLQNIEPAKRMILLTSKKEHAFLSDLTHKIIPYLERMAHLHGRDFKKSLVLNYFKQLSVDSIVYLYLFTKRFNWRLLCEDANDLSSVKEHVFLSDLTHKIIPYLERMAHLHGRDFKKSLVLNYFKQLSVDSIVYLYLFTKRFNWRLLCEDANDLSSVVIASVLACRNNEPEQYERINQTLALVTNLDVSVEMLGRLKHMDAILACSNILQRYNIDHTWEFVYKNRTNPDTANEILNKVVASIETNMSPFNIQFVHNLLEDLRLLQARLFQCVPVQDVYRKYVHGLLLSKNIYAIQHCESIISTSAQDRDKLLSYEDSLSFVLEAGRKYINVSINVKDDNLTLARICLKLIKDKTEDIQAEINLILAMHVLHEFNVKLVPLGIRMFENKANLLDKCLRQARAYRRVNQLRELCDYLAIFDPSEREITVLCKAVETALQQNDIKFAVEKCLTIVKREERRGWKGCYALGTSVISYWDGIKRLMFSGNYVTGKHFKSVQNVINKITKRLWVLHECCERVPESLKAAKELIEFGLQATNINAVINQDTSLSMEANDYDGPDGKENIETTLNQLSNTKLTPEQIELIQMRKQLLHLSDKLFTYQMIIGGPGVADEAYEKDKYDKFRLQSGVRSAIEYARESNARAVEYILTFHGEQVLPYWLHFLDNFPEICDPKVYKNDWPALKDNLVSWQDHIRRVKQVHTVILDSALALTYLLCLQDVAASEECFNNIPLTEFTCRAALLCFALHHLRSVDPTVVHLPPHQVINAMKKIVQDPNVQESAAVKLFTRHVQYEEQFSCIEQLKRFECGVDVRRFITDPIYREDTVLGLAMSESGEMLSLAIFLADKYNLDVYQIVKQHAMTLLIGSNAPQKLLESQIKQSCADLFTPEVLTRFTQDMKLPKVVSRCLSSAEEMKPLPSLSKCRSPSMKSSAVSADLPLEMACWILTESSQNISNLTDMDFVITTVIKKLESFQSSEVFTEVQEMSIKWPVDISSSTEINYKSLLDGHILDSIDPILTDSTLQSLIRLLKSLPPHLKSAVNLSSVYYRLLMKNLNSYEQSMNATADGKIVDEMVEFFKKSSPYFSKMDTADITSFMKQMIFSNKFDVNITSRGRVVTLATQYLLQNVDQ</sequence>
<dbReference type="GeneID" id="103509626"/>
<dbReference type="PaxDb" id="121845-A0A3Q0ITY5"/>
<dbReference type="RefSeq" id="XP_026679714.1">
    <property type="nucleotide sequence ID" value="XM_026823913.1"/>
</dbReference>
<dbReference type="STRING" id="121845.A0A3Q0ITY5"/>
<organism evidence="2 3">
    <name type="scientific">Diaphorina citri</name>
    <name type="common">Asian citrus psyllid</name>
    <dbReference type="NCBI Taxonomy" id="121845"/>
    <lineage>
        <taxon>Eukaryota</taxon>
        <taxon>Metazoa</taxon>
        <taxon>Ecdysozoa</taxon>
        <taxon>Arthropoda</taxon>
        <taxon>Hexapoda</taxon>
        <taxon>Insecta</taxon>
        <taxon>Pterygota</taxon>
        <taxon>Neoptera</taxon>
        <taxon>Paraneoptera</taxon>
        <taxon>Hemiptera</taxon>
        <taxon>Sternorrhyncha</taxon>
        <taxon>Psylloidea</taxon>
        <taxon>Psyllidae</taxon>
        <taxon>Diaphorininae</taxon>
        <taxon>Diaphorina</taxon>
    </lineage>
</organism>
<evidence type="ECO:0000313" key="2">
    <source>
        <dbReference type="Proteomes" id="UP000079169"/>
    </source>
</evidence>
<gene>
    <name evidence="3" type="primary">LOC103509626</name>
</gene>
<dbReference type="Gene3D" id="2.130.10.10">
    <property type="entry name" value="YVTN repeat-like/Quinoprotein amine dehydrogenase"/>
    <property type="match status" value="1"/>
</dbReference>
<feature type="domain" description="Neuroblastoma-amplified sequence N-terminal" evidence="1">
    <location>
        <begin position="72"/>
        <end position="316"/>
    </location>
</feature>
<reference evidence="3" key="1">
    <citation type="submission" date="2025-08" db="UniProtKB">
        <authorList>
            <consortium name="RefSeq"/>
        </authorList>
    </citation>
    <scope>IDENTIFICATION</scope>
</reference>
<dbReference type="InterPro" id="IPR029145">
    <property type="entry name" value="NBAS_N"/>
</dbReference>
<name>A0A3Q0ITY5_DIACI</name>
<dbReference type="GO" id="GO:0000149">
    <property type="term" value="F:SNARE binding"/>
    <property type="evidence" value="ECO:0007669"/>
    <property type="project" value="TreeGrafter"/>
</dbReference>
<dbReference type="GO" id="GO:0070939">
    <property type="term" value="C:Dsl1/NZR complex"/>
    <property type="evidence" value="ECO:0007669"/>
    <property type="project" value="TreeGrafter"/>
</dbReference>
<dbReference type="PANTHER" id="PTHR15922">
    <property type="entry name" value="NEUROBLASTOMA-AMPLIFIED SEQUENCE"/>
    <property type="match status" value="1"/>
</dbReference>